<feature type="non-terminal residue" evidence="2">
    <location>
        <position position="1"/>
    </location>
</feature>
<dbReference type="InterPro" id="IPR052233">
    <property type="entry name" value="Rho-type_GEFs"/>
</dbReference>
<dbReference type="PANTHER" id="PTHR46572">
    <property type="entry name" value="RHO1 GDP-GTP EXCHANGE PROTEIN 1-RELATED"/>
    <property type="match status" value="1"/>
</dbReference>
<evidence type="ECO:0000259" key="1">
    <source>
        <dbReference type="PROSITE" id="PS50010"/>
    </source>
</evidence>
<evidence type="ECO:0000313" key="3">
    <source>
        <dbReference type="Proteomes" id="UP001203297"/>
    </source>
</evidence>
<accession>A0AAD4QQW1</accession>
<dbReference type="SUPFAM" id="SSF48065">
    <property type="entry name" value="DBL homology domain (DH-domain)"/>
    <property type="match status" value="2"/>
</dbReference>
<dbReference type="InterPro" id="IPR035899">
    <property type="entry name" value="DBL_dom_sf"/>
</dbReference>
<dbReference type="SMART" id="SM00049">
    <property type="entry name" value="DEP"/>
    <property type="match status" value="1"/>
</dbReference>
<dbReference type="InterPro" id="IPR000219">
    <property type="entry name" value="DH_dom"/>
</dbReference>
<dbReference type="Pfam" id="PF00621">
    <property type="entry name" value="RhoGEF"/>
    <property type="match status" value="2"/>
</dbReference>
<evidence type="ECO:0000313" key="2">
    <source>
        <dbReference type="EMBL" id="KAI0305790.1"/>
    </source>
</evidence>
<sequence length="682" mass="78122">MEDATNSYADDDYYDDDDEYYSEEESLDSFVNFSLLSNIAVWLRDQVPRGTHVKGSIPYPRAFTGKDIVSTLQSRILSELLVNQGISTNDRAIALQVARSLQQQLFFYEVEWGGRVLQDGVEDVYMFLDDQEGSADSPRDRAELPTSVITVLTRCYSPSCSEALPCYSFACPRRPRVGADPIVVEETPSPAPVSLDEDWATHIDPAVLAALPESEINRQAIIHKLITKEVQYLKDLDVIESVFIRPLRNASPPVISYSELDGFTDEVFGNFYDVRRANRQLLEVLNVRQREQSLVIQRVGDIFLEIATEFRLVYPMYVGHLPLAEKRLKEEAEANHEFRLFLENANRNPDARRMELKVFLNRPSEHLQRYENVLEAIAKETAEGNPDADFLMEAVQAFKNLQAACVLQTFQHAMCRGPTGKFEWHNLVSEDVRGGISKSEQKRQSIIFELIKGEMQYVRDLENIDIMYVQPLRAAEPPIIPRDRLSTFITDVYHNFGALHSQHRKLLDRLHAIQRDEHPVINSVTAAIFDAALNWREVYMEYITNYPIAEYRIVDEMANNSAFHEFVEQCTRHPDANRLDMKNFINRPIPRLARYELLLKGIMEASLEGHEDYESIPHVIDVIKSLLKETQPGVASAEQKVELWRYNSNLVFKPGEAVDMDLLAENRSLIHAGKLLRQPDTG</sequence>
<dbReference type="GO" id="GO:0035556">
    <property type="term" value="P:intracellular signal transduction"/>
    <property type="evidence" value="ECO:0007669"/>
    <property type="project" value="InterPro"/>
</dbReference>
<organism evidence="2 3">
    <name type="scientific">Multifurca ochricompacta</name>
    <dbReference type="NCBI Taxonomy" id="376703"/>
    <lineage>
        <taxon>Eukaryota</taxon>
        <taxon>Fungi</taxon>
        <taxon>Dikarya</taxon>
        <taxon>Basidiomycota</taxon>
        <taxon>Agaricomycotina</taxon>
        <taxon>Agaricomycetes</taxon>
        <taxon>Russulales</taxon>
        <taxon>Russulaceae</taxon>
        <taxon>Multifurca</taxon>
    </lineage>
</organism>
<name>A0AAD4QQW1_9AGAM</name>
<dbReference type="AlphaFoldDB" id="A0AAD4QQW1"/>
<dbReference type="SMART" id="SM00325">
    <property type="entry name" value="RhoGEF"/>
    <property type="match status" value="2"/>
</dbReference>
<dbReference type="Proteomes" id="UP001203297">
    <property type="component" value="Unassembled WGS sequence"/>
</dbReference>
<dbReference type="InterPro" id="IPR000591">
    <property type="entry name" value="DEP_dom"/>
</dbReference>
<dbReference type="PANTHER" id="PTHR46572:SF1">
    <property type="entry name" value="RHO1 GUANINE NUCLEOTIDE EXCHANGE FACTOR TUS1"/>
    <property type="match status" value="1"/>
</dbReference>
<protein>
    <submittedName>
        <fullName evidence="2">Dbl homology domain-containing protein</fullName>
    </submittedName>
</protein>
<gene>
    <name evidence="2" type="ORF">B0F90DRAFT_1624015</name>
</gene>
<proteinExistence type="predicted"/>
<feature type="domain" description="DH" evidence="1">
    <location>
        <begin position="217"/>
        <end position="401"/>
    </location>
</feature>
<dbReference type="Gene3D" id="1.20.900.10">
    <property type="entry name" value="Dbl homology (DH) domain"/>
    <property type="match status" value="2"/>
</dbReference>
<keyword evidence="3" id="KW-1185">Reference proteome</keyword>
<reference evidence="2" key="1">
    <citation type="journal article" date="2022" name="New Phytol.">
        <title>Evolutionary transition to the ectomycorrhizal habit in the genomes of a hyperdiverse lineage of mushroom-forming fungi.</title>
        <authorList>
            <person name="Looney B."/>
            <person name="Miyauchi S."/>
            <person name="Morin E."/>
            <person name="Drula E."/>
            <person name="Courty P.E."/>
            <person name="Kohler A."/>
            <person name="Kuo A."/>
            <person name="LaButti K."/>
            <person name="Pangilinan J."/>
            <person name="Lipzen A."/>
            <person name="Riley R."/>
            <person name="Andreopoulos W."/>
            <person name="He G."/>
            <person name="Johnson J."/>
            <person name="Nolan M."/>
            <person name="Tritt A."/>
            <person name="Barry K.W."/>
            <person name="Grigoriev I.V."/>
            <person name="Nagy L.G."/>
            <person name="Hibbett D."/>
            <person name="Henrissat B."/>
            <person name="Matheny P.B."/>
            <person name="Labbe J."/>
            <person name="Martin F.M."/>
        </authorList>
    </citation>
    <scope>NUCLEOTIDE SEQUENCE</scope>
    <source>
        <strain evidence="2">BPL690</strain>
    </source>
</reference>
<feature type="domain" description="DH" evidence="1">
    <location>
        <begin position="442"/>
        <end position="633"/>
    </location>
</feature>
<dbReference type="CDD" id="cd00160">
    <property type="entry name" value="RhoGEF"/>
    <property type="match status" value="2"/>
</dbReference>
<dbReference type="GO" id="GO:0005085">
    <property type="term" value="F:guanyl-nucleotide exchange factor activity"/>
    <property type="evidence" value="ECO:0007669"/>
    <property type="project" value="InterPro"/>
</dbReference>
<dbReference type="EMBL" id="WTXG01000004">
    <property type="protein sequence ID" value="KAI0305790.1"/>
    <property type="molecule type" value="Genomic_DNA"/>
</dbReference>
<comment type="caution">
    <text evidence="2">The sequence shown here is derived from an EMBL/GenBank/DDBJ whole genome shotgun (WGS) entry which is preliminary data.</text>
</comment>
<dbReference type="PROSITE" id="PS50010">
    <property type="entry name" value="DH_2"/>
    <property type="match status" value="2"/>
</dbReference>